<comment type="caution">
    <text evidence="1">The sequence shown here is derived from an EMBL/GenBank/DDBJ whole genome shotgun (WGS) entry which is preliminary data.</text>
</comment>
<keyword evidence="1" id="KW-0808">Transferase</keyword>
<accession>A0A840CNB3</accession>
<keyword evidence="2" id="KW-1185">Reference proteome</keyword>
<sequence>MPRIYKLSRTGLKLLYKIRHHKGHGIHSPFVFNLATKVIEEKTPYHAYEDIEAVLLSSLWRKHRKLNKSNKLFFRLVNYFGAKNILEIGSGYGINTLCLTAPSADIKCICAEASEQKSRYARQLYEKWDRKIVLHTESGLPEISQKQDCIFIDLTNYNFFQSGLNQYLLNLSYEKTFIIVKGIRTNKRHQALWRGMMNMESRTVALDLFNIGILFFDKTLYRWNYKISF</sequence>
<evidence type="ECO:0000313" key="2">
    <source>
        <dbReference type="Proteomes" id="UP000555103"/>
    </source>
</evidence>
<organism evidence="1 2">
    <name type="scientific">Dysgonomonas hofstadii</name>
    <dbReference type="NCBI Taxonomy" id="637886"/>
    <lineage>
        <taxon>Bacteria</taxon>
        <taxon>Pseudomonadati</taxon>
        <taxon>Bacteroidota</taxon>
        <taxon>Bacteroidia</taxon>
        <taxon>Bacteroidales</taxon>
        <taxon>Dysgonomonadaceae</taxon>
        <taxon>Dysgonomonas</taxon>
    </lineage>
</organism>
<dbReference type="Gene3D" id="3.40.50.150">
    <property type="entry name" value="Vaccinia Virus protein VP39"/>
    <property type="match status" value="1"/>
</dbReference>
<dbReference type="InterPro" id="IPR029063">
    <property type="entry name" value="SAM-dependent_MTases_sf"/>
</dbReference>
<name>A0A840CNB3_9BACT</name>
<dbReference type="EMBL" id="JACIEP010000015">
    <property type="protein sequence ID" value="MBB4037577.1"/>
    <property type="molecule type" value="Genomic_DNA"/>
</dbReference>
<gene>
    <name evidence="1" type="ORF">GGR21_003497</name>
</gene>
<reference evidence="1 2" key="1">
    <citation type="submission" date="2020-08" db="EMBL/GenBank/DDBJ databases">
        <title>Genomic Encyclopedia of Type Strains, Phase IV (KMG-IV): sequencing the most valuable type-strain genomes for metagenomic binning, comparative biology and taxonomic classification.</title>
        <authorList>
            <person name="Goeker M."/>
        </authorList>
    </citation>
    <scope>NUCLEOTIDE SEQUENCE [LARGE SCALE GENOMIC DNA]</scope>
    <source>
        <strain evidence="1 2">DSM 104969</strain>
    </source>
</reference>
<keyword evidence="1" id="KW-0489">Methyltransferase</keyword>
<proteinExistence type="predicted"/>
<dbReference type="RefSeq" id="WP_183308420.1">
    <property type="nucleotide sequence ID" value="NZ_JACIEP010000015.1"/>
</dbReference>
<dbReference type="GO" id="GO:0032259">
    <property type="term" value="P:methylation"/>
    <property type="evidence" value="ECO:0007669"/>
    <property type="project" value="UniProtKB-KW"/>
</dbReference>
<dbReference type="AlphaFoldDB" id="A0A840CNB3"/>
<protein>
    <submittedName>
        <fullName evidence="1">Putative O-methyltransferase YrrM</fullName>
    </submittedName>
</protein>
<dbReference type="GO" id="GO:0008168">
    <property type="term" value="F:methyltransferase activity"/>
    <property type="evidence" value="ECO:0007669"/>
    <property type="project" value="UniProtKB-KW"/>
</dbReference>
<dbReference type="Proteomes" id="UP000555103">
    <property type="component" value="Unassembled WGS sequence"/>
</dbReference>
<evidence type="ECO:0000313" key="1">
    <source>
        <dbReference type="EMBL" id="MBB4037577.1"/>
    </source>
</evidence>
<dbReference type="SUPFAM" id="SSF53335">
    <property type="entry name" value="S-adenosyl-L-methionine-dependent methyltransferases"/>
    <property type="match status" value="1"/>
</dbReference>